<reference evidence="1" key="1">
    <citation type="submission" date="2023-07" db="EMBL/GenBank/DDBJ databases">
        <title>draft genome sequence of fig (Ficus carica).</title>
        <authorList>
            <person name="Takahashi T."/>
            <person name="Nishimura K."/>
        </authorList>
    </citation>
    <scope>NUCLEOTIDE SEQUENCE</scope>
</reference>
<protein>
    <submittedName>
        <fullName evidence="1">Uncharacterized protein</fullName>
    </submittedName>
</protein>
<dbReference type="Gramene" id="FCD_00002196-RA">
    <property type="protein sequence ID" value="FCD_00002196-RA:cds"/>
    <property type="gene ID" value="FCD_00002196"/>
</dbReference>
<keyword evidence="2" id="KW-1185">Reference proteome</keyword>
<comment type="caution">
    <text evidence="1">The sequence shown here is derived from an EMBL/GenBank/DDBJ whole genome shotgun (WGS) entry which is preliminary data.</text>
</comment>
<evidence type="ECO:0000313" key="1">
    <source>
        <dbReference type="EMBL" id="GMN24032.1"/>
    </source>
</evidence>
<gene>
    <name evidence="1" type="ORF">TIFTF001_000387</name>
</gene>
<dbReference type="AlphaFoldDB" id="A0AA87YX61"/>
<proteinExistence type="predicted"/>
<dbReference type="EMBL" id="BTGU01000001">
    <property type="protein sequence ID" value="GMN24032.1"/>
    <property type="molecule type" value="Genomic_DNA"/>
</dbReference>
<evidence type="ECO:0000313" key="2">
    <source>
        <dbReference type="Proteomes" id="UP001187192"/>
    </source>
</evidence>
<sequence>MIQQKGERERRDIGHVLISVLIMKLSWEEVLWKGAFVWQILRTSGKHCLSFLETVLGSSSLKATLVTQTEQTPWPTTEIDGSAVHFSADTDFEVHSLLLYCAGLCSFKMTEKYPPCSALTLLVYEEVLEVLLTFSIEFLQWTY</sequence>
<organism evidence="1 2">
    <name type="scientific">Ficus carica</name>
    <name type="common">Common fig</name>
    <dbReference type="NCBI Taxonomy" id="3494"/>
    <lineage>
        <taxon>Eukaryota</taxon>
        <taxon>Viridiplantae</taxon>
        <taxon>Streptophyta</taxon>
        <taxon>Embryophyta</taxon>
        <taxon>Tracheophyta</taxon>
        <taxon>Spermatophyta</taxon>
        <taxon>Magnoliopsida</taxon>
        <taxon>eudicotyledons</taxon>
        <taxon>Gunneridae</taxon>
        <taxon>Pentapetalae</taxon>
        <taxon>rosids</taxon>
        <taxon>fabids</taxon>
        <taxon>Rosales</taxon>
        <taxon>Moraceae</taxon>
        <taxon>Ficeae</taxon>
        <taxon>Ficus</taxon>
    </lineage>
</organism>
<name>A0AA87YX61_FICCA</name>
<dbReference type="Proteomes" id="UP001187192">
    <property type="component" value="Unassembled WGS sequence"/>
</dbReference>
<accession>A0AA87YX61</accession>